<dbReference type="Proteomes" id="UP000676336">
    <property type="component" value="Unassembled WGS sequence"/>
</dbReference>
<evidence type="ECO:0000313" key="1">
    <source>
        <dbReference type="EMBL" id="CAF5216061.1"/>
    </source>
</evidence>
<organism evidence="1 2">
    <name type="scientific">Rotaria magnacalcarata</name>
    <dbReference type="NCBI Taxonomy" id="392030"/>
    <lineage>
        <taxon>Eukaryota</taxon>
        <taxon>Metazoa</taxon>
        <taxon>Spiralia</taxon>
        <taxon>Gnathifera</taxon>
        <taxon>Rotifera</taxon>
        <taxon>Eurotatoria</taxon>
        <taxon>Bdelloidea</taxon>
        <taxon>Philodinida</taxon>
        <taxon>Philodinidae</taxon>
        <taxon>Rotaria</taxon>
    </lineage>
</organism>
<accession>A0A8S3J9C7</accession>
<feature type="non-terminal residue" evidence="1">
    <location>
        <position position="12"/>
    </location>
</feature>
<comment type="caution">
    <text evidence="1">The sequence shown here is derived from an EMBL/GenBank/DDBJ whole genome shotgun (WGS) entry which is preliminary data.</text>
</comment>
<sequence>MTSRLTPFLRSP</sequence>
<reference evidence="1" key="1">
    <citation type="submission" date="2021-02" db="EMBL/GenBank/DDBJ databases">
        <authorList>
            <person name="Nowell W R."/>
        </authorList>
    </citation>
    <scope>NUCLEOTIDE SEQUENCE</scope>
</reference>
<name>A0A8S3J9C7_9BILA</name>
<proteinExistence type="predicted"/>
<dbReference type="EMBL" id="CAJOBI010343672">
    <property type="protein sequence ID" value="CAF5216061.1"/>
    <property type="molecule type" value="Genomic_DNA"/>
</dbReference>
<protein>
    <submittedName>
        <fullName evidence="1">Uncharacterized protein</fullName>
    </submittedName>
</protein>
<evidence type="ECO:0000313" key="2">
    <source>
        <dbReference type="Proteomes" id="UP000676336"/>
    </source>
</evidence>
<gene>
    <name evidence="1" type="ORF">SMN809_LOCUS79856</name>
</gene>